<name>A0A5B7JVY6_PORTR</name>
<organism evidence="1 2">
    <name type="scientific">Portunus trituberculatus</name>
    <name type="common">Swimming crab</name>
    <name type="synonym">Neptunus trituberculatus</name>
    <dbReference type="NCBI Taxonomy" id="210409"/>
    <lineage>
        <taxon>Eukaryota</taxon>
        <taxon>Metazoa</taxon>
        <taxon>Ecdysozoa</taxon>
        <taxon>Arthropoda</taxon>
        <taxon>Crustacea</taxon>
        <taxon>Multicrustacea</taxon>
        <taxon>Malacostraca</taxon>
        <taxon>Eumalacostraca</taxon>
        <taxon>Eucarida</taxon>
        <taxon>Decapoda</taxon>
        <taxon>Pleocyemata</taxon>
        <taxon>Brachyura</taxon>
        <taxon>Eubrachyura</taxon>
        <taxon>Portunoidea</taxon>
        <taxon>Portunidae</taxon>
        <taxon>Portuninae</taxon>
        <taxon>Portunus</taxon>
    </lineage>
</organism>
<gene>
    <name evidence="1" type="ORF">E2C01_092499</name>
</gene>
<dbReference type="AlphaFoldDB" id="A0A5B7JVY6"/>
<dbReference type="Proteomes" id="UP000324222">
    <property type="component" value="Unassembled WGS sequence"/>
</dbReference>
<dbReference type="EMBL" id="VSRR010108958">
    <property type="protein sequence ID" value="MPC97198.1"/>
    <property type="molecule type" value="Genomic_DNA"/>
</dbReference>
<comment type="caution">
    <text evidence="1">The sequence shown here is derived from an EMBL/GenBank/DDBJ whole genome shotgun (WGS) entry which is preliminary data.</text>
</comment>
<proteinExistence type="predicted"/>
<sequence>MSLFVFPNPSLHLHLSSDQPFLPSLRLHRSAHCHANYRSFGLASLEKAAGHLFLPCYEVQPAVRQS</sequence>
<keyword evidence="2" id="KW-1185">Reference proteome</keyword>
<accession>A0A5B7JVY6</accession>
<evidence type="ECO:0000313" key="2">
    <source>
        <dbReference type="Proteomes" id="UP000324222"/>
    </source>
</evidence>
<evidence type="ECO:0000313" key="1">
    <source>
        <dbReference type="EMBL" id="MPC97198.1"/>
    </source>
</evidence>
<reference evidence="1 2" key="1">
    <citation type="submission" date="2019-05" db="EMBL/GenBank/DDBJ databases">
        <title>Another draft genome of Portunus trituberculatus and its Hox gene families provides insights of decapod evolution.</title>
        <authorList>
            <person name="Jeong J.-H."/>
            <person name="Song I."/>
            <person name="Kim S."/>
            <person name="Choi T."/>
            <person name="Kim D."/>
            <person name="Ryu S."/>
            <person name="Kim W."/>
        </authorList>
    </citation>
    <scope>NUCLEOTIDE SEQUENCE [LARGE SCALE GENOMIC DNA]</scope>
    <source>
        <tissue evidence="1">Muscle</tissue>
    </source>
</reference>
<protein>
    <submittedName>
        <fullName evidence="1">Uncharacterized protein</fullName>
    </submittedName>
</protein>